<feature type="transmembrane region" description="Helical" evidence="1">
    <location>
        <begin position="109"/>
        <end position="131"/>
    </location>
</feature>
<dbReference type="AlphaFoldDB" id="A0A1H2MI32"/>
<reference evidence="3" key="1">
    <citation type="submission" date="2016-10" db="EMBL/GenBank/DDBJ databases">
        <authorList>
            <person name="Varghese N."/>
            <person name="Submissions S."/>
        </authorList>
    </citation>
    <scope>NUCLEOTIDE SEQUENCE [LARGE SCALE GENOMIC DNA]</scope>
    <source>
        <strain evidence="3">DSM 21743</strain>
    </source>
</reference>
<name>A0A1H2MI32_9ACTN</name>
<accession>A0A1H2MI32</accession>
<feature type="transmembrane region" description="Helical" evidence="1">
    <location>
        <begin position="42"/>
        <end position="59"/>
    </location>
</feature>
<keyword evidence="3" id="KW-1185">Reference proteome</keyword>
<evidence type="ECO:0000313" key="2">
    <source>
        <dbReference type="EMBL" id="SDU92136.1"/>
    </source>
</evidence>
<sequence>MPPIEWRHALPRLVASFLLVLASLLCFHLATGRPPESAASESLVQSVLLAAGTTFFGIWERRDRYRAADRHLSMEQRVQALAASQRGPVPTDEAVRREAERLARLSYEAAIKGIAAQAILGAGALVLAVLALLTSPWWWGDAVAAAALAILSMRELRRSRSRTLLLMTPADR</sequence>
<organism evidence="2 3">
    <name type="scientific">Microlunatus sagamiharensis</name>
    <dbReference type="NCBI Taxonomy" id="546874"/>
    <lineage>
        <taxon>Bacteria</taxon>
        <taxon>Bacillati</taxon>
        <taxon>Actinomycetota</taxon>
        <taxon>Actinomycetes</taxon>
        <taxon>Propionibacteriales</taxon>
        <taxon>Propionibacteriaceae</taxon>
        <taxon>Microlunatus</taxon>
    </lineage>
</organism>
<evidence type="ECO:0000313" key="3">
    <source>
        <dbReference type="Proteomes" id="UP000198825"/>
    </source>
</evidence>
<keyword evidence="1" id="KW-1133">Transmembrane helix</keyword>
<dbReference type="EMBL" id="LT629799">
    <property type="protein sequence ID" value="SDU92136.1"/>
    <property type="molecule type" value="Genomic_DNA"/>
</dbReference>
<dbReference type="Proteomes" id="UP000198825">
    <property type="component" value="Chromosome I"/>
</dbReference>
<keyword evidence="1" id="KW-0472">Membrane</keyword>
<keyword evidence="1" id="KW-0812">Transmembrane</keyword>
<protein>
    <submittedName>
        <fullName evidence="2">Uncharacterized protein</fullName>
    </submittedName>
</protein>
<proteinExistence type="predicted"/>
<gene>
    <name evidence="2" type="ORF">SAMN04488544_2001</name>
</gene>
<evidence type="ECO:0000256" key="1">
    <source>
        <dbReference type="SAM" id="Phobius"/>
    </source>
</evidence>